<gene>
    <name evidence="11" type="ORF">FVE85_9776</name>
</gene>
<dbReference type="PIRSF" id="PIRSF000525">
    <property type="entry name" value="SerC"/>
    <property type="match status" value="1"/>
</dbReference>
<evidence type="ECO:0000256" key="8">
    <source>
        <dbReference type="ARBA" id="ARBA00022679"/>
    </source>
</evidence>
<dbReference type="UniPathway" id="UPA00135">
    <property type="reaction ID" value="UER00197"/>
</dbReference>
<keyword evidence="8 11" id="KW-0808">Transferase</keyword>
<keyword evidence="7" id="KW-0028">Amino-acid biosynthesis</keyword>
<evidence type="ECO:0000313" key="11">
    <source>
        <dbReference type="EMBL" id="KAA8491729.1"/>
    </source>
</evidence>
<dbReference type="GO" id="GO:0019265">
    <property type="term" value="P:glycine biosynthetic process, by transamination of glyoxylate"/>
    <property type="evidence" value="ECO:0007669"/>
    <property type="project" value="TreeGrafter"/>
</dbReference>
<evidence type="ECO:0000256" key="3">
    <source>
        <dbReference type="ARBA" id="ARBA00006904"/>
    </source>
</evidence>
<comment type="caution">
    <text evidence="11">The sequence shown here is derived from an EMBL/GenBank/DDBJ whole genome shotgun (WGS) entry which is preliminary data.</text>
</comment>
<dbReference type="NCBIfam" id="NF002841">
    <property type="entry name" value="PRK03080.1-2"/>
    <property type="match status" value="1"/>
</dbReference>
<protein>
    <recommendedName>
        <fullName evidence="4">phosphoserine transaminase</fullName>
        <ecNumber evidence="4">2.6.1.52</ecNumber>
    </recommendedName>
</protein>
<dbReference type="Gene3D" id="3.90.1150.10">
    <property type="entry name" value="Aspartate Aminotransferase, domain 1"/>
    <property type="match status" value="1"/>
</dbReference>
<reference evidence="12" key="1">
    <citation type="journal article" date="2019" name="Nat. Commun.">
        <title>Expansion of phycobilisome linker gene families in mesophilic red algae.</title>
        <authorList>
            <person name="Lee J."/>
            <person name="Kim D."/>
            <person name="Bhattacharya D."/>
            <person name="Yoon H.S."/>
        </authorList>
    </citation>
    <scope>NUCLEOTIDE SEQUENCE [LARGE SCALE GENOMIC DNA]</scope>
    <source>
        <strain evidence="12">CCMP 1328</strain>
    </source>
</reference>
<dbReference type="SUPFAM" id="SSF53383">
    <property type="entry name" value="PLP-dependent transferases"/>
    <property type="match status" value="1"/>
</dbReference>
<dbReference type="GO" id="GO:0006564">
    <property type="term" value="P:L-serine biosynthetic process"/>
    <property type="evidence" value="ECO:0007669"/>
    <property type="project" value="UniProtKB-KW"/>
</dbReference>
<keyword evidence="10" id="KW-0718">Serine biosynthesis</keyword>
<dbReference type="AlphaFoldDB" id="A0A5J4YJX5"/>
<dbReference type="EC" id="2.6.1.52" evidence="4"/>
<comment type="similarity">
    <text evidence="3">Belongs to the class-V pyridoxal-phosphate-dependent aminotransferase family. SerC subfamily.</text>
</comment>
<dbReference type="InterPro" id="IPR015424">
    <property type="entry name" value="PyrdxlP-dep_Trfase"/>
</dbReference>
<proteinExistence type="inferred from homology"/>
<keyword evidence="6 11" id="KW-0032">Aminotransferase</keyword>
<keyword evidence="5" id="KW-0963">Cytoplasm</keyword>
<dbReference type="InterPro" id="IPR006271">
    <property type="entry name" value="Pser_aminoTfrase_methanosarc"/>
</dbReference>
<dbReference type="Proteomes" id="UP000324585">
    <property type="component" value="Unassembled WGS sequence"/>
</dbReference>
<organism evidence="11 12">
    <name type="scientific">Porphyridium purpureum</name>
    <name type="common">Red alga</name>
    <name type="synonym">Porphyridium cruentum</name>
    <dbReference type="NCBI Taxonomy" id="35688"/>
    <lineage>
        <taxon>Eukaryota</taxon>
        <taxon>Rhodophyta</taxon>
        <taxon>Bangiophyceae</taxon>
        <taxon>Porphyridiales</taxon>
        <taxon>Porphyridiaceae</taxon>
        <taxon>Porphyridium</taxon>
    </lineage>
</organism>
<evidence type="ECO:0000256" key="1">
    <source>
        <dbReference type="ARBA" id="ARBA00001933"/>
    </source>
</evidence>
<dbReference type="OMA" id="TAFWDIA"/>
<evidence type="ECO:0000256" key="7">
    <source>
        <dbReference type="ARBA" id="ARBA00022605"/>
    </source>
</evidence>
<comment type="cofactor">
    <cofactor evidence="1">
        <name>pyridoxal 5'-phosphate</name>
        <dbReference type="ChEBI" id="CHEBI:597326"/>
    </cofactor>
</comment>
<dbReference type="PANTHER" id="PTHR21152:SF40">
    <property type="entry name" value="ALANINE--GLYOXYLATE AMINOTRANSFERASE"/>
    <property type="match status" value="1"/>
</dbReference>
<evidence type="ECO:0000256" key="5">
    <source>
        <dbReference type="ARBA" id="ARBA00022490"/>
    </source>
</evidence>
<dbReference type="InterPro" id="IPR022278">
    <property type="entry name" value="Pser_aminoTfrase"/>
</dbReference>
<evidence type="ECO:0000256" key="4">
    <source>
        <dbReference type="ARBA" id="ARBA00013030"/>
    </source>
</evidence>
<dbReference type="Gene3D" id="3.40.640.10">
    <property type="entry name" value="Type I PLP-dependent aspartate aminotransferase-like (Major domain)"/>
    <property type="match status" value="1"/>
</dbReference>
<keyword evidence="9" id="KW-0663">Pyridoxal phosphate</keyword>
<dbReference type="CDD" id="cd01494">
    <property type="entry name" value="AAT_I"/>
    <property type="match status" value="1"/>
</dbReference>
<dbReference type="InterPro" id="IPR015421">
    <property type="entry name" value="PyrdxlP-dep_Trfase_major"/>
</dbReference>
<comment type="pathway">
    <text evidence="2">Amino-acid biosynthesis; L-serine biosynthesis; L-serine from 3-phospho-D-glycerate: step 2/3.</text>
</comment>
<dbReference type="PANTHER" id="PTHR21152">
    <property type="entry name" value="AMINOTRANSFERASE CLASS V"/>
    <property type="match status" value="1"/>
</dbReference>
<dbReference type="NCBIfam" id="TIGR01365">
    <property type="entry name" value="serC_2"/>
    <property type="match status" value="1"/>
</dbReference>
<keyword evidence="12" id="KW-1185">Reference proteome</keyword>
<evidence type="ECO:0000256" key="9">
    <source>
        <dbReference type="ARBA" id="ARBA00022898"/>
    </source>
</evidence>
<dbReference type="OrthoDB" id="298012at2759"/>
<evidence type="ECO:0000256" key="10">
    <source>
        <dbReference type="ARBA" id="ARBA00023299"/>
    </source>
</evidence>
<dbReference type="GO" id="GO:0008453">
    <property type="term" value="F:alanine-glyoxylate transaminase activity"/>
    <property type="evidence" value="ECO:0007669"/>
    <property type="project" value="TreeGrafter"/>
</dbReference>
<accession>A0A5J4YJX5</accession>
<dbReference type="GO" id="GO:0004648">
    <property type="term" value="F:O-phospho-L-serine:2-oxoglutarate aminotransferase activity"/>
    <property type="evidence" value="ECO:0007669"/>
    <property type="project" value="UniProtKB-EC"/>
</dbReference>
<dbReference type="InterPro" id="IPR015422">
    <property type="entry name" value="PyrdxlP-dep_Trfase_small"/>
</dbReference>
<evidence type="ECO:0000256" key="6">
    <source>
        <dbReference type="ARBA" id="ARBA00022576"/>
    </source>
</evidence>
<dbReference type="GO" id="GO:0004760">
    <property type="term" value="F:L-serine-pyruvate transaminase activity"/>
    <property type="evidence" value="ECO:0007669"/>
    <property type="project" value="TreeGrafter"/>
</dbReference>
<evidence type="ECO:0000313" key="12">
    <source>
        <dbReference type="Proteomes" id="UP000324585"/>
    </source>
</evidence>
<evidence type="ECO:0000256" key="2">
    <source>
        <dbReference type="ARBA" id="ARBA00005099"/>
    </source>
</evidence>
<dbReference type="GO" id="GO:0005777">
    <property type="term" value="C:peroxisome"/>
    <property type="evidence" value="ECO:0007669"/>
    <property type="project" value="TreeGrafter"/>
</dbReference>
<sequence>MADAPKNKPSSACFSSGPCKKRPGYSLEALADAPLGRSHRHPLALAKLRLAIDDTKRILGVPESYLCAIVPASDTGAVEMAMWTMLGPRPVDVCYWESFGKGWADDLKNQLKLPDVREFIGEYGVLPPLHETDPNHDIIFTWNGTTSGVCCSSDASWISDERQGLTICDATSGVFAMDIPWPKIDVLTFSWQKVLGGEAAHGMIILSPRAVERLETYSPPWPVPKIFRMSKKGQIDSALFTGSVINTVSMLCVEDYLDALKWVDSVGGLSALIERSKKNLQVFEEFVAKHDWIEFLAKDAASRSNTSVCFVLPQATPEQVKALSKLLEKEGVAYDINSYRDAPPGLRIWCGATVEASDIAVLCEWLEYGYAKITAA</sequence>
<name>A0A5J4YJX5_PORPP</name>
<dbReference type="EMBL" id="VRMN01000012">
    <property type="protein sequence ID" value="KAA8491729.1"/>
    <property type="molecule type" value="Genomic_DNA"/>
</dbReference>